<feature type="domain" description="Glycosyltransferase 2-like" evidence="4">
    <location>
        <begin position="9"/>
        <end position="177"/>
    </location>
</feature>
<evidence type="ECO:0000259" key="4">
    <source>
        <dbReference type="Pfam" id="PF00535"/>
    </source>
</evidence>
<evidence type="ECO:0000256" key="1">
    <source>
        <dbReference type="ARBA" id="ARBA00006739"/>
    </source>
</evidence>
<dbReference type="AlphaFoldDB" id="A0A1R4K0D1"/>
<gene>
    <name evidence="5" type="ORF">FM119_10605</name>
</gene>
<dbReference type="EC" id="2.4.1.83" evidence="5"/>
<dbReference type="GO" id="GO:0004582">
    <property type="term" value="F:dolichyl-phosphate beta-D-mannosyltransferase activity"/>
    <property type="evidence" value="ECO:0007669"/>
    <property type="project" value="UniProtKB-EC"/>
</dbReference>
<dbReference type="SUPFAM" id="SSF53448">
    <property type="entry name" value="Nucleotide-diphospho-sugar transferases"/>
    <property type="match status" value="1"/>
</dbReference>
<protein>
    <submittedName>
        <fullName evidence="5">Dolichol-phosphate mannosyltransferase in lipid-linked oligosaccharide synthesis cluster</fullName>
        <ecNumber evidence="5">2.4.1.83</ecNumber>
    </submittedName>
</protein>
<organism evidence="5 6">
    <name type="scientific">Mycetocola reblochoni REB411</name>
    <dbReference type="NCBI Taxonomy" id="1255698"/>
    <lineage>
        <taxon>Bacteria</taxon>
        <taxon>Bacillati</taxon>
        <taxon>Actinomycetota</taxon>
        <taxon>Actinomycetes</taxon>
        <taxon>Micrococcales</taxon>
        <taxon>Microbacteriaceae</taxon>
        <taxon>Mycetocola</taxon>
    </lineage>
</organism>
<keyword evidence="6" id="KW-1185">Reference proteome</keyword>
<dbReference type="RefSeq" id="WP_087137935.1">
    <property type="nucleotide sequence ID" value="NZ_FUKR01000058.1"/>
</dbReference>
<keyword evidence="2 5" id="KW-0328">Glycosyltransferase</keyword>
<evidence type="ECO:0000256" key="2">
    <source>
        <dbReference type="ARBA" id="ARBA00022676"/>
    </source>
</evidence>
<dbReference type="Proteomes" id="UP000196778">
    <property type="component" value="Unassembled WGS sequence"/>
</dbReference>
<dbReference type="CDD" id="cd06442">
    <property type="entry name" value="DPM1_like"/>
    <property type="match status" value="1"/>
</dbReference>
<dbReference type="EMBL" id="FUKR01000058">
    <property type="protein sequence ID" value="SJN37777.1"/>
    <property type="molecule type" value="Genomic_DNA"/>
</dbReference>
<accession>A0A1R4K0D1</accession>
<dbReference type="InterPro" id="IPR001173">
    <property type="entry name" value="Glyco_trans_2-like"/>
</dbReference>
<dbReference type="GO" id="GO:0016020">
    <property type="term" value="C:membrane"/>
    <property type="evidence" value="ECO:0007669"/>
    <property type="project" value="GOC"/>
</dbReference>
<name>A0A1R4K0D1_9MICO</name>
<dbReference type="InterPro" id="IPR039528">
    <property type="entry name" value="DPM1-like"/>
</dbReference>
<keyword evidence="3 5" id="KW-0808">Transferase</keyword>
<dbReference type="GO" id="GO:0009247">
    <property type="term" value="P:glycolipid biosynthetic process"/>
    <property type="evidence" value="ECO:0007669"/>
    <property type="project" value="TreeGrafter"/>
</dbReference>
<dbReference type="Gene3D" id="3.90.550.10">
    <property type="entry name" value="Spore Coat Polysaccharide Biosynthesis Protein SpsA, Chain A"/>
    <property type="match status" value="1"/>
</dbReference>
<reference evidence="6" key="1">
    <citation type="submission" date="2017-02" db="EMBL/GenBank/DDBJ databases">
        <authorList>
            <person name="Dridi B."/>
        </authorList>
    </citation>
    <scope>NUCLEOTIDE SEQUENCE [LARGE SCALE GENOMIC DNA]</scope>
    <source>
        <strain evidence="6">EB411</strain>
    </source>
</reference>
<proteinExistence type="inferred from homology"/>
<sequence>MPDPGRALVIVPCYNEVENIPLVLERILSTLDDVDVLVVDDNSPDGTGELADRIAAEEPRVTVMHRSGKLGLGTAYLQGFSWGLSAGYRYLVEMDADGSHPADQLPAMLRLAAEGARDGVGLVIGSRWVPGGGIEDWPRRRQLLSRGGNWYVRAALGIDVKDATAGYRVYTAEALRAIDFDEVHAHGYIFQVGMTLETLDAGYRVVEHPIVFRERQLGHSKMSTAIVAEAMVRVTGWGLVRRLGRRGARR</sequence>
<dbReference type="FunFam" id="3.90.550.10:FF:000122">
    <property type="entry name" value="Dolichol-phosphate mannosyltransferase subunit 1"/>
    <property type="match status" value="1"/>
</dbReference>
<dbReference type="Pfam" id="PF00535">
    <property type="entry name" value="Glycos_transf_2"/>
    <property type="match status" value="1"/>
</dbReference>
<dbReference type="PANTHER" id="PTHR43398">
    <property type="entry name" value="DOLICHOL-PHOSPHATE MANNOSYLTRANSFERASE SUBUNIT 1"/>
    <property type="match status" value="1"/>
</dbReference>
<comment type="similarity">
    <text evidence="1">Belongs to the glycosyltransferase 2 family.</text>
</comment>
<dbReference type="OrthoDB" id="9810303at2"/>
<evidence type="ECO:0000313" key="5">
    <source>
        <dbReference type="EMBL" id="SJN37777.1"/>
    </source>
</evidence>
<dbReference type="PANTHER" id="PTHR43398:SF1">
    <property type="entry name" value="DOLICHOL-PHOSPHATE MANNOSYLTRANSFERASE SUBUNIT 1"/>
    <property type="match status" value="1"/>
</dbReference>
<dbReference type="InterPro" id="IPR029044">
    <property type="entry name" value="Nucleotide-diphossugar_trans"/>
</dbReference>
<evidence type="ECO:0000313" key="6">
    <source>
        <dbReference type="Proteomes" id="UP000196778"/>
    </source>
</evidence>
<evidence type="ECO:0000256" key="3">
    <source>
        <dbReference type="ARBA" id="ARBA00022679"/>
    </source>
</evidence>